<protein>
    <submittedName>
        <fullName evidence="2">Uncharacterized protein</fullName>
    </submittedName>
</protein>
<evidence type="ECO:0000313" key="2">
    <source>
        <dbReference type="EMBL" id="CAD8823071.1"/>
    </source>
</evidence>
<feature type="region of interest" description="Disordered" evidence="1">
    <location>
        <begin position="42"/>
        <end position="110"/>
    </location>
</feature>
<feature type="region of interest" description="Disordered" evidence="1">
    <location>
        <begin position="116"/>
        <end position="135"/>
    </location>
</feature>
<feature type="compositionally biased region" description="Acidic residues" evidence="1">
    <location>
        <begin position="503"/>
        <end position="518"/>
    </location>
</feature>
<dbReference type="EMBL" id="HBFP01010399">
    <property type="protein sequence ID" value="CAD8823071.1"/>
    <property type="molecule type" value="Transcribed_RNA"/>
</dbReference>
<organism evidence="2">
    <name type="scientific">Timspurckia oligopyrenoides</name>
    <dbReference type="NCBI Taxonomy" id="708627"/>
    <lineage>
        <taxon>Eukaryota</taxon>
        <taxon>Rhodophyta</taxon>
        <taxon>Bangiophyceae</taxon>
        <taxon>Porphyridiales</taxon>
        <taxon>Porphyridiaceae</taxon>
        <taxon>Timspurckia</taxon>
    </lineage>
</organism>
<feature type="compositionally biased region" description="Polar residues" evidence="1">
    <location>
        <begin position="43"/>
        <end position="66"/>
    </location>
</feature>
<feature type="compositionally biased region" description="Polar residues" evidence="1">
    <location>
        <begin position="117"/>
        <end position="133"/>
    </location>
</feature>
<feature type="compositionally biased region" description="Low complexity" evidence="1">
    <location>
        <begin position="1"/>
        <end position="25"/>
    </location>
</feature>
<reference evidence="2" key="1">
    <citation type="submission" date="2021-01" db="EMBL/GenBank/DDBJ databases">
        <authorList>
            <person name="Corre E."/>
            <person name="Pelletier E."/>
            <person name="Niang G."/>
            <person name="Scheremetjew M."/>
            <person name="Finn R."/>
            <person name="Kale V."/>
            <person name="Holt S."/>
            <person name="Cochrane G."/>
            <person name="Meng A."/>
            <person name="Brown T."/>
            <person name="Cohen L."/>
        </authorList>
    </citation>
    <scope>NUCLEOTIDE SEQUENCE</scope>
    <source>
        <strain evidence="2">CCMP3278</strain>
    </source>
</reference>
<feature type="region of interest" description="Disordered" evidence="1">
    <location>
        <begin position="487"/>
        <end position="549"/>
    </location>
</feature>
<gene>
    <name evidence="2" type="ORF">TOLI1172_LOCUS7467</name>
</gene>
<dbReference type="AlphaFoldDB" id="A0A7S0ZIP3"/>
<name>A0A7S0ZIP3_9RHOD</name>
<sequence length="549" mass="63437">MADTDSSFASSRSSRGGSRYGTRNSSLKKGFPRIFPFFERKGSSSASLVKQNSEQSDYVSSATQDSAFRRSALSDTNTSTNVNAFRGFKSADSSQEESTENPELSEELRHDKYFGDRQQSSDAPTPSKGQSGRNVPKAIVRSASKSALSRSFSLQSSGGQSFSRAWSRKTLESEKEKVVEIGNTNEFLRERSRERPLSEPPHLVYSVPGKSWGGDVMCMMHNGIRKELFDLYYILGSMSKRKFFLETFDFDLFFEWLAYLSPFFSFIYNIKEEFVYKKLIERGADASELKGLLEFSRREKHLRDVTQRLVELGDSFDNGSFSYMPPGERVDHLINKMGRLGELIVDTIFSEQLLLPKLLDEHFSEQDRESMLPEVCRTIRESPQCHRRFIMFLRWFNGFENSPSHMKLKDEWKETFFDTGNVFSKRALTREHQLARVEFREGHGAILGKFYQRWNDFERNVTRKETCDDEPEREVVDMAAIQELQQRTAAEREEKERKKREEEYEGDSEGGFEDEQDELSAHDIQRLLIGDDKYNSRAPDMIKQSEPTS</sequence>
<feature type="compositionally biased region" description="Polar residues" evidence="1">
    <location>
        <begin position="73"/>
        <end position="83"/>
    </location>
</feature>
<feature type="region of interest" description="Disordered" evidence="1">
    <location>
        <begin position="1"/>
        <end position="29"/>
    </location>
</feature>
<feature type="compositionally biased region" description="Basic and acidic residues" evidence="1">
    <location>
        <begin position="519"/>
        <end position="535"/>
    </location>
</feature>
<proteinExistence type="predicted"/>
<evidence type="ECO:0000256" key="1">
    <source>
        <dbReference type="SAM" id="MobiDB-lite"/>
    </source>
</evidence>
<accession>A0A7S0ZIP3</accession>
<feature type="compositionally biased region" description="Basic and acidic residues" evidence="1">
    <location>
        <begin position="489"/>
        <end position="502"/>
    </location>
</feature>
<feature type="compositionally biased region" description="Acidic residues" evidence="1">
    <location>
        <begin position="94"/>
        <end position="105"/>
    </location>
</feature>